<sequence>TDPLGALPLLRGTIHSSDQLLRESKDPLPALFYYNYGLALFELGRLEQDEEFEAFLDASEERLEEAKEKETTELLLNKIELVLSKVWFSKAGIQLTEEEEEVPELAELALEKIRQAKMDTKQMLEWADIVLHHGALYSDIETRKKFISWAEETLKKILKDEPSHPQALTGLGLCRLQIAHYWLDKAADEEEEEEDEEEEKTELNKEEEEAYKIILESKEYLELARKEYIKQDALMPQILADLGEIYLNEANLVLDQEKQNEIYAKTVDVIKEAEKIIQEKNLEYELPEILIEFVQEQ</sequence>
<comment type="subcellular location">
    <subcellularLocation>
        <location evidence="1">Nucleus</location>
    </subcellularLocation>
</comment>
<dbReference type="GO" id="GO:0005634">
    <property type="term" value="C:nucleus"/>
    <property type="evidence" value="ECO:0007669"/>
    <property type="project" value="UniProtKB-SubCell"/>
</dbReference>
<evidence type="ECO:0000256" key="3">
    <source>
        <dbReference type="ARBA" id="ARBA00023015"/>
    </source>
</evidence>
<keyword evidence="8" id="KW-1185">Reference proteome</keyword>
<dbReference type="STRING" id="4846.A0A367INQ9"/>
<comment type="caution">
    <text evidence="7">The sequence shown here is derived from an EMBL/GenBank/DDBJ whole genome shotgun (WGS) entry which is preliminary data.</text>
</comment>
<evidence type="ECO:0000313" key="7">
    <source>
        <dbReference type="EMBL" id="RCH79273.1"/>
    </source>
</evidence>
<dbReference type="InterPro" id="IPR024318">
    <property type="entry name" value="Nro1/ETT1"/>
</dbReference>
<evidence type="ECO:0000256" key="4">
    <source>
        <dbReference type="ARBA" id="ARBA00023163"/>
    </source>
</evidence>
<dbReference type="AlphaFoldDB" id="A0A367INQ9"/>
<keyword evidence="5" id="KW-0539">Nucleus</keyword>
<keyword evidence="4" id="KW-0804">Transcription</keyword>
<keyword evidence="6" id="KW-0175">Coiled coil</keyword>
<comment type="similarity">
    <text evidence="2">Belongs to the ETT1 family.</text>
</comment>
<dbReference type="PANTHER" id="PTHR28290:SF1">
    <property type="entry name" value="ENHANCER OF TRANSLATION TERMINATION 1"/>
    <property type="match status" value="1"/>
</dbReference>
<dbReference type="PANTHER" id="PTHR28290">
    <property type="entry name" value="ENHANCER OF TRANSLATION TERMINATION 1"/>
    <property type="match status" value="1"/>
</dbReference>
<feature type="coiled-coil region" evidence="6">
    <location>
        <begin position="183"/>
        <end position="213"/>
    </location>
</feature>
<evidence type="ECO:0000256" key="5">
    <source>
        <dbReference type="ARBA" id="ARBA00023242"/>
    </source>
</evidence>
<dbReference type="InterPro" id="IPR011990">
    <property type="entry name" value="TPR-like_helical_dom_sf"/>
</dbReference>
<evidence type="ECO:0000256" key="6">
    <source>
        <dbReference type="SAM" id="Coils"/>
    </source>
</evidence>
<evidence type="ECO:0000256" key="1">
    <source>
        <dbReference type="ARBA" id="ARBA00004123"/>
    </source>
</evidence>
<accession>A0A367INQ9</accession>
<gene>
    <name evidence="7" type="ORF">CU098_006271</name>
</gene>
<dbReference type="SUPFAM" id="SSF48452">
    <property type="entry name" value="TPR-like"/>
    <property type="match status" value="1"/>
</dbReference>
<name>A0A367INQ9_RHIST</name>
<organism evidence="7 8">
    <name type="scientific">Rhizopus stolonifer</name>
    <name type="common">Rhizopus nigricans</name>
    <dbReference type="NCBI Taxonomy" id="4846"/>
    <lineage>
        <taxon>Eukaryota</taxon>
        <taxon>Fungi</taxon>
        <taxon>Fungi incertae sedis</taxon>
        <taxon>Mucoromycota</taxon>
        <taxon>Mucoromycotina</taxon>
        <taxon>Mucoromycetes</taxon>
        <taxon>Mucorales</taxon>
        <taxon>Mucorineae</taxon>
        <taxon>Rhizopodaceae</taxon>
        <taxon>Rhizopus</taxon>
    </lineage>
</organism>
<reference evidence="7 8" key="1">
    <citation type="journal article" date="2018" name="G3 (Bethesda)">
        <title>Phylogenetic and Phylogenomic Definition of Rhizopus Species.</title>
        <authorList>
            <person name="Gryganskyi A.P."/>
            <person name="Golan J."/>
            <person name="Dolatabadi S."/>
            <person name="Mondo S."/>
            <person name="Robb S."/>
            <person name="Idnurm A."/>
            <person name="Muszewska A."/>
            <person name="Steczkiewicz K."/>
            <person name="Masonjones S."/>
            <person name="Liao H.L."/>
            <person name="Gajdeczka M.T."/>
            <person name="Anike F."/>
            <person name="Vuek A."/>
            <person name="Anishchenko I.M."/>
            <person name="Voigt K."/>
            <person name="de Hoog G.S."/>
            <person name="Smith M.E."/>
            <person name="Heitman J."/>
            <person name="Vilgalys R."/>
            <person name="Stajich J.E."/>
        </authorList>
    </citation>
    <scope>NUCLEOTIDE SEQUENCE [LARGE SCALE GENOMIC DNA]</scope>
    <source>
        <strain evidence="7 8">LSU 92-RS-03</strain>
    </source>
</reference>
<evidence type="ECO:0000313" key="8">
    <source>
        <dbReference type="Proteomes" id="UP000253551"/>
    </source>
</evidence>
<keyword evidence="3" id="KW-0805">Transcription regulation</keyword>
<dbReference type="Proteomes" id="UP000253551">
    <property type="component" value="Unassembled WGS sequence"/>
</dbReference>
<dbReference type="EMBL" id="PJQM01006685">
    <property type="protein sequence ID" value="RCH79273.1"/>
    <property type="molecule type" value="Genomic_DNA"/>
</dbReference>
<evidence type="ECO:0000256" key="2">
    <source>
        <dbReference type="ARBA" id="ARBA00007273"/>
    </source>
</evidence>
<protein>
    <submittedName>
        <fullName evidence="7">Uncharacterized protein</fullName>
    </submittedName>
</protein>
<dbReference type="OrthoDB" id="5598057at2759"/>
<dbReference type="GO" id="GO:2000640">
    <property type="term" value="P:positive regulation of SREBP signaling pathway"/>
    <property type="evidence" value="ECO:0007669"/>
    <property type="project" value="TreeGrafter"/>
</dbReference>
<proteinExistence type="inferred from homology"/>
<feature type="non-terminal residue" evidence="7">
    <location>
        <position position="1"/>
    </location>
</feature>